<dbReference type="Pfam" id="PF14309">
    <property type="entry name" value="DUF4378"/>
    <property type="match status" value="1"/>
</dbReference>
<accession>A0AAV0PHL6</accession>
<dbReference type="EMBL" id="CAMGYJ010000009">
    <property type="protein sequence ID" value="CAI0470358.1"/>
    <property type="molecule type" value="Genomic_DNA"/>
</dbReference>
<keyword evidence="5" id="KW-1185">Reference proteome</keyword>
<dbReference type="AlphaFoldDB" id="A0AAV0PHL6"/>
<proteinExistence type="predicted"/>
<evidence type="ECO:0000256" key="1">
    <source>
        <dbReference type="SAM" id="MobiDB-lite"/>
    </source>
</evidence>
<feature type="domain" description="DUF3741" evidence="2">
    <location>
        <begin position="208"/>
        <end position="249"/>
    </location>
</feature>
<reference evidence="4" key="1">
    <citation type="submission" date="2022-08" db="EMBL/GenBank/DDBJ databases">
        <authorList>
            <person name="Gutierrez-Valencia J."/>
        </authorList>
    </citation>
    <scope>NUCLEOTIDE SEQUENCE</scope>
</reference>
<comment type="caution">
    <text evidence="4">The sequence shown here is derived from an EMBL/GenBank/DDBJ whole genome shotgun (WGS) entry which is preliminary data.</text>
</comment>
<sequence length="884" mass="99761">MGKSTQRLSHARCEKSGCMWSLISMLDFRYGRFSQKMLLDRRYTSRPRAAGAEKQKFMHDTDIDEHDQDGEENVVVTRRPSVKELIEEDLLDEQLSVSETIGGEMELILKGKRRSDTKRTSRRKGCEVHGEAHVACTAAELTCPHNSEAFMYDGEIGKKRIEEFNHRKSSSRRLRKDQGSELHHQLSQRINDDFEGKLKEIKQLLVSQKVKHRKHQEEDDSIDQSQALKDALQIICSDEELLLKVLQGQGNLQVANGEESKSPVGTSVAEQRQCVSKQANEVSATKHGKHFRRKSKYLERTISKGNVSPQDTNRIVILKPGQKGLQDSETKKGLGSSPQLEMSFRNKEGNGKNRSHFSLTEIKRRLRTAMGRERQEGSTISNRHPNEPTWAGKEGDRRRLNESSSGRRGPSKEHFFMERIARYPTSSRKGENGANSIEFDKGKEQEVNNILPKSRTSNIYVEAKKKHLSEILTDGPTGEAFLSEPNPKPLGRILSSPEYNSSSCGSSGGDLWYGFIPARMSLPNIEKFQRLESQIGRISLSSELSDDIISDNKGQIPCDPSSSFPKEHVRDGKEKNANEVTAQGGLEIEKVTEIIMSSEDINFIGYLSETSSCYDAINNQNVGTCNAREERGDTDIFEHDCSPPTSIGKICQALEPKEIQGRPSPVSVLDPLYTDDEVSPAATRSQSVLQPLRIQFEEVDSLHGDDEEIHLKNGTEETDCIFEFIRSVLLASGINWEELYLMSDSLDQILDPSSCEEFQFFPNQLCSDKQLLFDCTDEALVQVYERYFSCSPGFSLAMPSIRPVPDMENTIHEVWEIVHCHLMPLPLPHILETLVEKGMDTDSSWMELRRDTQTVIDEIGEAIFEDLIDGTILSCVNKVGREEQ</sequence>
<dbReference type="InterPro" id="IPR025486">
    <property type="entry name" value="DUF4378"/>
</dbReference>
<evidence type="ECO:0008006" key="6">
    <source>
        <dbReference type="Google" id="ProtNLM"/>
    </source>
</evidence>
<dbReference type="PANTHER" id="PTHR47212">
    <property type="entry name" value="ADHESIN-LIKE PROTEIN, PUTATIVE (DUF3741)-RELATED"/>
    <property type="match status" value="1"/>
</dbReference>
<dbReference type="InterPro" id="IPR022212">
    <property type="entry name" value="DUF3741"/>
</dbReference>
<evidence type="ECO:0000259" key="2">
    <source>
        <dbReference type="Pfam" id="PF12552"/>
    </source>
</evidence>
<evidence type="ECO:0000259" key="3">
    <source>
        <dbReference type="Pfam" id="PF14309"/>
    </source>
</evidence>
<feature type="domain" description="DUF4378" evidence="3">
    <location>
        <begin position="722"/>
        <end position="869"/>
    </location>
</feature>
<evidence type="ECO:0000313" key="4">
    <source>
        <dbReference type="EMBL" id="CAI0470358.1"/>
    </source>
</evidence>
<dbReference type="PANTHER" id="PTHR47212:SF4">
    <property type="entry name" value="ADHESIN-LIKE PROTEIN, PUTATIVE (DUF3741)-RELATED"/>
    <property type="match status" value="1"/>
</dbReference>
<dbReference type="Proteomes" id="UP001154282">
    <property type="component" value="Unassembled WGS sequence"/>
</dbReference>
<feature type="region of interest" description="Disordered" evidence="1">
    <location>
        <begin position="319"/>
        <end position="358"/>
    </location>
</feature>
<gene>
    <name evidence="4" type="ORF">LITE_LOCUS38521</name>
</gene>
<name>A0AAV0PHL6_9ROSI</name>
<organism evidence="4 5">
    <name type="scientific">Linum tenue</name>
    <dbReference type="NCBI Taxonomy" id="586396"/>
    <lineage>
        <taxon>Eukaryota</taxon>
        <taxon>Viridiplantae</taxon>
        <taxon>Streptophyta</taxon>
        <taxon>Embryophyta</taxon>
        <taxon>Tracheophyta</taxon>
        <taxon>Spermatophyta</taxon>
        <taxon>Magnoliopsida</taxon>
        <taxon>eudicotyledons</taxon>
        <taxon>Gunneridae</taxon>
        <taxon>Pentapetalae</taxon>
        <taxon>rosids</taxon>
        <taxon>fabids</taxon>
        <taxon>Malpighiales</taxon>
        <taxon>Linaceae</taxon>
        <taxon>Linum</taxon>
    </lineage>
</organism>
<dbReference type="Pfam" id="PF12552">
    <property type="entry name" value="DUF3741"/>
    <property type="match status" value="1"/>
</dbReference>
<protein>
    <recommendedName>
        <fullName evidence="6">DUF4378 domain-containing protein</fullName>
    </recommendedName>
</protein>
<feature type="region of interest" description="Disordered" evidence="1">
    <location>
        <begin position="370"/>
        <end position="414"/>
    </location>
</feature>
<evidence type="ECO:0000313" key="5">
    <source>
        <dbReference type="Proteomes" id="UP001154282"/>
    </source>
</evidence>